<proteinExistence type="predicted"/>
<feature type="region of interest" description="Disordered" evidence="1">
    <location>
        <begin position="1"/>
        <end position="79"/>
    </location>
</feature>
<evidence type="ECO:0000313" key="2">
    <source>
        <dbReference type="EMBL" id="KAL2817348.1"/>
    </source>
</evidence>
<protein>
    <submittedName>
        <fullName evidence="2">Uncharacterized protein</fullName>
    </submittedName>
</protein>
<evidence type="ECO:0000256" key="1">
    <source>
        <dbReference type="SAM" id="MobiDB-lite"/>
    </source>
</evidence>
<feature type="compositionally biased region" description="Low complexity" evidence="1">
    <location>
        <begin position="25"/>
        <end position="37"/>
    </location>
</feature>
<gene>
    <name evidence="2" type="ORF">BJX63DRAFT_110150</name>
</gene>
<evidence type="ECO:0000313" key="3">
    <source>
        <dbReference type="Proteomes" id="UP001610334"/>
    </source>
</evidence>
<comment type="caution">
    <text evidence="2">The sequence shown here is derived from an EMBL/GenBank/DDBJ whole genome shotgun (WGS) entry which is preliminary data.</text>
</comment>
<dbReference type="Proteomes" id="UP001610334">
    <property type="component" value="Unassembled WGS sequence"/>
</dbReference>
<name>A0ABR4HRL7_9EURO</name>
<dbReference type="EMBL" id="JBFXLT010000018">
    <property type="protein sequence ID" value="KAL2817348.1"/>
    <property type="molecule type" value="Genomic_DNA"/>
</dbReference>
<keyword evidence="3" id="KW-1185">Reference proteome</keyword>
<accession>A0ABR4HRL7</accession>
<reference evidence="2 3" key="1">
    <citation type="submission" date="2024-07" db="EMBL/GenBank/DDBJ databases">
        <title>Section-level genome sequencing and comparative genomics of Aspergillus sections Usti and Cavernicolus.</title>
        <authorList>
            <consortium name="Lawrence Berkeley National Laboratory"/>
            <person name="Nybo J.L."/>
            <person name="Vesth T.C."/>
            <person name="Theobald S."/>
            <person name="Frisvad J.C."/>
            <person name="Larsen T.O."/>
            <person name="Kjaerboelling I."/>
            <person name="Rothschild-Mancinelli K."/>
            <person name="Lyhne E.K."/>
            <person name="Kogle M.E."/>
            <person name="Barry K."/>
            <person name="Clum A."/>
            <person name="Na H."/>
            <person name="Ledsgaard L."/>
            <person name="Lin J."/>
            <person name="Lipzen A."/>
            <person name="Kuo A."/>
            <person name="Riley R."/>
            <person name="Mondo S."/>
            <person name="Labutti K."/>
            <person name="Haridas S."/>
            <person name="Pangalinan J."/>
            <person name="Salamov A.A."/>
            <person name="Simmons B.A."/>
            <person name="Magnuson J.K."/>
            <person name="Chen J."/>
            <person name="Drula E."/>
            <person name="Henrissat B."/>
            <person name="Wiebenga A."/>
            <person name="Lubbers R.J."/>
            <person name="Gomes A.C."/>
            <person name="Makela M.R."/>
            <person name="Stajich J."/>
            <person name="Grigoriev I.V."/>
            <person name="Mortensen U.H."/>
            <person name="De Vries R.P."/>
            <person name="Baker S.E."/>
            <person name="Andersen M.R."/>
        </authorList>
    </citation>
    <scope>NUCLEOTIDE SEQUENCE [LARGE SCALE GENOMIC DNA]</scope>
    <source>
        <strain evidence="2 3">CBS 588.65</strain>
    </source>
</reference>
<feature type="region of interest" description="Disordered" evidence="1">
    <location>
        <begin position="98"/>
        <end position="142"/>
    </location>
</feature>
<feature type="compositionally biased region" description="Polar residues" evidence="1">
    <location>
        <begin position="59"/>
        <end position="73"/>
    </location>
</feature>
<feature type="compositionally biased region" description="Polar residues" evidence="1">
    <location>
        <begin position="101"/>
        <end position="142"/>
    </location>
</feature>
<organism evidence="2 3">
    <name type="scientific">Aspergillus granulosus</name>
    <dbReference type="NCBI Taxonomy" id="176169"/>
    <lineage>
        <taxon>Eukaryota</taxon>
        <taxon>Fungi</taxon>
        <taxon>Dikarya</taxon>
        <taxon>Ascomycota</taxon>
        <taxon>Pezizomycotina</taxon>
        <taxon>Eurotiomycetes</taxon>
        <taxon>Eurotiomycetidae</taxon>
        <taxon>Eurotiales</taxon>
        <taxon>Aspergillaceae</taxon>
        <taxon>Aspergillus</taxon>
        <taxon>Aspergillus subgen. Nidulantes</taxon>
    </lineage>
</organism>
<sequence length="220" mass="24363">MPLFRKHNSTSQSSPENRSGHRSSRTFFSRRPFTSATPNSQPKETHQAPLATEPKPPSQLHSRPSSTGTSETQFLWEDIDPPAEYLSQIDTSSAYLYHQPPLSSYSSAGSTTQETHTSPYPSVTMLDQSQRRLSSMHSNSSLPGYNDVSGAVVVDVDGYPRFLSPQEELDRKATLQRAVQERMMGLPRTTDFSWQASGSPILPRYECATAADKMVPGPGR</sequence>